<dbReference type="GO" id="GO:0031469">
    <property type="term" value="C:bacterial microcompartment"/>
    <property type="evidence" value="ECO:0007669"/>
    <property type="project" value="UniProtKB-SubCell"/>
</dbReference>
<dbReference type="PIRSF" id="PIRSF034834">
    <property type="entry name" value="PduT"/>
    <property type="match status" value="1"/>
</dbReference>
<accession>A0A7V3YL51</accession>
<proteinExistence type="inferred from homology"/>
<dbReference type="Pfam" id="PF00936">
    <property type="entry name" value="BMC"/>
    <property type="match status" value="2"/>
</dbReference>
<dbReference type="SMART" id="SM00877">
    <property type="entry name" value="BMC"/>
    <property type="match status" value="2"/>
</dbReference>
<dbReference type="CDD" id="cd07053">
    <property type="entry name" value="BMC_PduT_repeat1"/>
    <property type="match status" value="1"/>
</dbReference>
<comment type="caution">
    <text evidence="5">The sequence shown here is derived from an EMBL/GenBank/DDBJ whole genome shotgun (WGS) entry which is preliminary data.</text>
</comment>
<comment type="similarity">
    <text evidence="3">Belongs to the bacterial microcompartments protein family.</text>
</comment>
<dbReference type="InterPro" id="IPR044872">
    <property type="entry name" value="CcmK/CsoS1_BMC"/>
</dbReference>
<evidence type="ECO:0000256" key="1">
    <source>
        <dbReference type="ARBA" id="ARBA00024322"/>
    </source>
</evidence>
<dbReference type="AlphaFoldDB" id="A0A7V3YL51"/>
<reference evidence="5" key="1">
    <citation type="journal article" date="2020" name="mSystems">
        <title>Genome- and Community-Level Interaction Insights into Carbon Utilization and Element Cycling Functions of Hydrothermarchaeota in Hydrothermal Sediment.</title>
        <authorList>
            <person name="Zhou Z."/>
            <person name="Liu Y."/>
            <person name="Xu W."/>
            <person name="Pan J."/>
            <person name="Luo Z.H."/>
            <person name="Li M."/>
        </authorList>
    </citation>
    <scope>NUCLEOTIDE SEQUENCE [LARGE SCALE GENOMIC DNA]</scope>
    <source>
        <strain evidence="5">SpSt-716</strain>
    </source>
</reference>
<feature type="domain" description="BMC" evidence="4">
    <location>
        <begin position="5"/>
        <end position="87"/>
    </location>
</feature>
<dbReference type="PANTHER" id="PTHR33941">
    <property type="entry name" value="PROPANEDIOL UTILIZATION PROTEIN PDUA"/>
    <property type="match status" value="1"/>
</dbReference>
<dbReference type="EMBL" id="DTEN01000129">
    <property type="protein sequence ID" value="HGI74684.1"/>
    <property type="molecule type" value="Genomic_DNA"/>
</dbReference>
<evidence type="ECO:0000313" key="5">
    <source>
        <dbReference type="EMBL" id="HGI74684.1"/>
    </source>
</evidence>
<dbReference type="PANTHER" id="PTHR33941:SF11">
    <property type="entry name" value="BACTERIAL MICROCOMPARTMENT SHELL PROTEIN PDUJ"/>
    <property type="match status" value="1"/>
</dbReference>
<evidence type="ECO:0000256" key="3">
    <source>
        <dbReference type="PROSITE-ProRule" id="PRU01278"/>
    </source>
</evidence>
<dbReference type="PROSITE" id="PS51930">
    <property type="entry name" value="BMC_2"/>
    <property type="match status" value="2"/>
</dbReference>
<protein>
    <submittedName>
        <fullName evidence="5">BMC domain-containing protein</fullName>
    </submittedName>
</protein>
<sequence length="184" mass="19191">MDVVVLGALEFNSIAIGIKALDAMVKAAPVKVVDAKTICPGKFLIVVSGEVAEVDASLTAGKEAGEGCVVDELFIPNLHPQVIPAILGTVVCEIWDAVAVVEAFSAIASIEAADVAAKTADVLITEVRLAVGMGGKSYVKMMGDIHEVEAAVSAAKTVISHRGLLCKEVIIPSPHPDIRPYFLF</sequence>
<organism evidence="5">
    <name type="scientific">Candidatus Caldatribacterium californiense</name>
    <dbReference type="NCBI Taxonomy" id="1454726"/>
    <lineage>
        <taxon>Bacteria</taxon>
        <taxon>Pseudomonadati</taxon>
        <taxon>Atribacterota</taxon>
        <taxon>Atribacteria</taxon>
        <taxon>Atribacterales</taxon>
        <taxon>Candidatus Caldatribacteriaceae</taxon>
        <taxon>Candidatus Caldatribacterium</taxon>
    </lineage>
</organism>
<evidence type="ECO:0000256" key="2">
    <source>
        <dbReference type="ARBA" id="ARBA00024446"/>
    </source>
</evidence>
<feature type="domain" description="BMC" evidence="4">
    <location>
        <begin position="97"/>
        <end position="183"/>
    </location>
</feature>
<gene>
    <name evidence="5" type="ORF">ENU96_03260</name>
</gene>
<dbReference type="SUPFAM" id="SSF143414">
    <property type="entry name" value="CcmK-like"/>
    <property type="match status" value="2"/>
</dbReference>
<name>A0A7V3YL51_9BACT</name>
<keyword evidence="2" id="KW-1283">Bacterial microcompartment</keyword>
<dbReference type="InterPro" id="IPR037233">
    <property type="entry name" value="CcmK-like_sf"/>
</dbReference>
<dbReference type="InterPro" id="IPR000249">
    <property type="entry name" value="BMC_dom"/>
</dbReference>
<dbReference type="InterPro" id="IPR050575">
    <property type="entry name" value="BMC_shell"/>
</dbReference>
<dbReference type="InterPro" id="IPR011238">
    <property type="entry name" value="Micro_shell_prot_PduT"/>
</dbReference>
<dbReference type="Gene3D" id="3.30.70.1710">
    <property type="match status" value="2"/>
</dbReference>
<evidence type="ECO:0000259" key="4">
    <source>
        <dbReference type="PROSITE" id="PS51930"/>
    </source>
</evidence>
<dbReference type="CDD" id="cd07054">
    <property type="entry name" value="BMC_PduT_repeat2"/>
    <property type="match status" value="1"/>
</dbReference>
<comment type="subcellular location">
    <subcellularLocation>
        <location evidence="1">Bacterial microcompartment</location>
    </subcellularLocation>
</comment>